<evidence type="ECO:0000256" key="1">
    <source>
        <dbReference type="ARBA" id="ARBA00004196"/>
    </source>
</evidence>
<evidence type="ECO:0000256" key="2">
    <source>
        <dbReference type="ARBA" id="ARBA00022748"/>
    </source>
</evidence>
<feature type="domain" description="Thioredoxin" evidence="8">
    <location>
        <begin position="51"/>
        <end position="192"/>
    </location>
</feature>
<dbReference type="CDD" id="cd02966">
    <property type="entry name" value="TlpA_like_family"/>
    <property type="match status" value="1"/>
</dbReference>
<keyword evidence="7" id="KW-0732">Signal</keyword>
<feature type="region of interest" description="Disordered" evidence="6">
    <location>
        <begin position="34"/>
        <end position="65"/>
    </location>
</feature>
<feature type="signal peptide" evidence="7">
    <location>
        <begin position="1"/>
        <end position="32"/>
    </location>
</feature>
<keyword evidence="2" id="KW-0201">Cytochrome c-type biogenesis</keyword>
<feature type="chain" id="PRO_5024451383" evidence="7">
    <location>
        <begin position="33"/>
        <end position="193"/>
    </location>
</feature>
<proteinExistence type="predicted"/>
<dbReference type="GO" id="GO:0016209">
    <property type="term" value="F:antioxidant activity"/>
    <property type="evidence" value="ECO:0007669"/>
    <property type="project" value="InterPro"/>
</dbReference>
<evidence type="ECO:0000313" key="9">
    <source>
        <dbReference type="EMBL" id="KAA1422150.1"/>
    </source>
</evidence>
<dbReference type="Proteomes" id="UP000307768">
    <property type="component" value="Unassembled WGS sequence"/>
</dbReference>
<dbReference type="InterPro" id="IPR013766">
    <property type="entry name" value="Thioredoxin_domain"/>
</dbReference>
<evidence type="ECO:0000256" key="7">
    <source>
        <dbReference type="SAM" id="SignalP"/>
    </source>
</evidence>
<dbReference type="Gene3D" id="3.40.30.10">
    <property type="entry name" value="Glutaredoxin"/>
    <property type="match status" value="1"/>
</dbReference>
<dbReference type="SUPFAM" id="SSF52833">
    <property type="entry name" value="Thioredoxin-like"/>
    <property type="match status" value="1"/>
</dbReference>
<keyword evidence="3" id="KW-0812">Transmembrane</keyword>
<evidence type="ECO:0000256" key="3">
    <source>
        <dbReference type="ARBA" id="ARBA00022968"/>
    </source>
</evidence>
<dbReference type="EMBL" id="VDFQ02000004">
    <property type="protein sequence ID" value="KAA1422150.1"/>
    <property type="molecule type" value="Genomic_DNA"/>
</dbReference>
<dbReference type="Pfam" id="PF00578">
    <property type="entry name" value="AhpC-TSA"/>
    <property type="match status" value="1"/>
</dbReference>
<dbReference type="RefSeq" id="WP_149770107.1">
    <property type="nucleotide sequence ID" value="NZ_VDFQ02000004.1"/>
</dbReference>
<dbReference type="PANTHER" id="PTHR42852">
    <property type="entry name" value="THIOL:DISULFIDE INTERCHANGE PROTEIN DSBE"/>
    <property type="match status" value="1"/>
</dbReference>
<evidence type="ECO:0000256" key="5">
    <source>
        <dbReference type="ARBA" id="ARBA00023284"/>
    </source>
</evidence>
<dbReference type="GO" id="GO:0016491">
    <property type="term" value="F:oxidoreductase activity"/>
    <property type="evidence" value="ECO:0007669"/>
    <property type="project" value="InterPro"/>
</dbReference>
<evidence type="ECO:0000256" key="6">
    <source>
        <dbReference type="SAM" id="MobiDB-lite"/>
    </source>
</evidence>
<comment type="subcellular location">
    <subcellularLocation>
        <location evidence="1">Cell envelope</location>
    </subcellularLocation>
</comment>
<sequence length="193" mass="19857">MSRTTPRRLGARLIASVAAVALLAGCSSTTQADETTGGYVAGDGSITVPEVSERKPAPDLSGESLEGEPVALSDFAGKTVVVNVWGSWCADCRVEAPAFAAVDADTGDDVQFLGINIRDSRAAALAYDENFGITYPSIYDSSGQAVLGFRDSLPSMAVPTTWVVAPDGTVAARVLGSVDESTLRGLIEDAGAV</sequence>
<dbReference type="GO" id="GO:0030313">
    <property type="term" value="C:cell envelope"/>
    <property type="evidence" value="ECO:0007669"/>
    <property type="project" value="UniProtKB-SubCell"/>
</dbReference>
<keyword evidence="3" id="KW-0735">Signal-anchor</keyword>
<dbReference type="PANTHER" id="PTHR42852:SF6">
    <property type="entry name" value="THIOL:DISULFIDE INTERCHANGE PROTEIN DSBE"/>
    <property type="match status" value="1"/>
</dbReference>
<name>A0A5Q6RVX3_9ACTN</name>
<comment type="caution">
    <text evidence="9">The sequence shown here is derived from an EMBL/GenBank/DDBJ whole genome shotgun (WGS) entry which is preliminary data.</text>
</comment>
<evidence type="ECO:0000256" key="4">
    <source>
        <dbReference type="ARBA" id="ARBA00023157"/>
    </source>
</evidence>
<keyword evidence="4" id="KW-1015">Disulfide bond</keyword>
<evidence type="ECO:0000313" key="10">
    <source>
        <dbReference type="Proteomes" id="UP000307768"/>
    </source>
</evidence>
<evidence type="ECO:0000259" key="8">
    <source>
        <dbReference type="PROSITE" id="PS51352"/>
    </source>
</evidence>
<keyword evidence="5" id="KW-0676">Redox-active center</keyword>
<organism evidence="9 10">
    <name type="scientific">Mumia zhuanghuii</name>
    <dbReference type="NCBI Taxonomy" id="2585211"/>
    <lineage>
        <taxon>Bacteria</taxon>
        <taxon>Bacillati</taxon>
        <taxon>Actinomycetota</taxon>
        <taxon>Actinomycetes</taxon>
        <taxon>Propionibacteriales</taxon>
        <taxon>Nocardioidaceae</taxon>
        <taxon>Mumia</taxon>
    </lineage>
</organism>
<gene>
    <name evidence="9" type="ORF">FE697_013270</name>
</gene>
<dbReference type="InterPro" id="IPR036249">
    <property type="entry name" value="Thioredoxin-like_sf"/>
</dbReference>
<dbReference type="InterPro" id="IPR000866">
    <property type="entry name" value="AhpC/TSA"/>
</dbReference>
<protein>
    <submittedName>
        <fullName evidence="9">TlpA family protein disulfide reductase</fullName>
    </submittedName>
</protein>
<dbReference type="PROSITE" id="PS51352">
    <property type="entry name" value="THIOREDOXIN_2"/>
    <property type="match status" value="1"/>
</dbReference>
<accession>A0A5Q6RVX3</accession>
<dbReference type="GO" id="GO:0017004">
    <property type="term" value="P:cytochrome complex assembly"/>
    <property type="evidence" value="ECO:0007669"/>
    <property type="project" value="UniProtKB-KW"/>
</dbReference>
<dbReference type="InterPro" id="IPR050553">
    <property type="entry name" value="Thioredoxin_ResA/DsbE_sf"/>
</dbReference>
<dbReference type="OrthoDB" id="9796554at2"/>
<reference evidence="9 10" key="1">
    <citation type="submission" date="2019-09" db="EMBL/GenBank/DDBJ databases">
        <title>Mumia zhuanghuii sp. nov. isolated from the intestinal contents of plateau pika (Ochotona curzoniae) in the Qinghai-Tibet plateau of China.</title>
        <authorList>
            <person name="Tian Z."/>
        </authorList>
    </citation>
    <scope>NUCLEOTIDE SEQUENCE [LARGE SCALE GENOMIC DNA]</scope>
    <source>
        <strain evidence="10">350</strain>
    </source>
</reference>
<dbReference type="AlphaFoldDB" id="A0A5Q6RVX3"/>
<dbReference type="PROSITE" id="PS51257">
    <property type="entry name" value="PROKAR_LIPOPROTEIN"/>
    <property type="match status" value="1"/>
</dbReference>